<dbReference type="GO" id="GO:0005634">
    <property type="term" value="C:nucleus"/>
    <property type="evidence" value="ECO:0007669"/>
    <property type="project" value="UniProtKB-SubCell"/>
</dbReference>
<dbReference type="GO" id="GO:0008270">
    <property type="term" value="F:zinc ion binding"/>
    <property type="evidence" value="ECO:0007669"/>
    <property type="project" value="UniProtKB-UniRule"/>
</dbReference>
<evidence type="ECO:0000256" key="3">
    <source>
        <dbReference type="ARBA" id="ARBA00022771"/>
    </source>
</evidence>
<dbReference type="SUPFAM" id="SSF57667">
    <property type="entry name" value="beta-beta-alpha zinc fingers"/>
    <property type="match status" value="7"/>
</dbReference>
<feature type="region of interest" description="Disordered" evidence="7">
    <location>
        <begin position="140"/>
        <end position="159"/>
    </location>
</feature>
<feature type="domain" description="C2H2-type" evidence="8">
    <location>
        <begin position="350"/>
        <end position="377"/>
    </location>
</feature>
<keyword evidence="10" id="KW-1185">Reference proteome</keyword>
<feature type="domain" description="C2H2-type" evidence="8">
    <location>
        <begin position="378"/>
        <end position="405"/>
    </location>
</feature>
<feature type="domain" description="C2H2-type" evidence="8">
    <location>
        <begin position="492"/>
        <end position="519"/>
    </location>
</feature>
<feature type="domain" description="C2H2-type" evidence="8">
    <location>
        <begin position="462"/>
        <end position="491"/>
    </location>
</feature>
<reference evidence="11" key="1">
    <citation type="submission" date="2025-08" db="UniProtKB">
        <authorList>
            <consortium name="RefSeq"/>
        </authorList>
    </citation>
    <scope>IDENTIFICATION</scope>
</reference>
<evidence type="ECO:0000259" key="9">
    <source>
        <dbReference type="PROSITE" id="PS51915"/>
    </source>
</evidence>
<dbReference type="PROSITE" id="PS51915">
    <property type="entry name" value="ZAD"/>
    <property type="match status" value="1"/>
</dbReference>
<proteinExistence type="predicted"/>
<keyword evidence="4 6" id="KW-0862">Zinc</keyword>
<feature type="domain" description="C2H2-type" evidence="8">
    <location>
        <begin position="294"/>
        <end position="321"/>
    </location>
</feature>
<feature type="binding site" evidence="6">
    <location>
        <position position="63"/>
    </location>
    <ligand>
        <name>Zn(2+)</name>
        <dbReference type="ChEBI" id="CHEBI:29105"/>
    </ligand>
</feature>
<dbReference type="Pfam" id="PF13912">
    <property type="entry name" value="zf-C2H2_6"/>
    <property type="match status" value="2"/>
</dbReference>
<evidence type="ECO:0000256" key="1">
    <source>
        <dbReference type="ARBA" id="ARBA00022723"/>
    </source>
</evidence>
<dbReference type="InterPro" id="IPR036236">
    <property type="entry name" value="Znf_C2H2_sf"/>
</dbReference>
<keyword evidence="3 5" id="KW-0863">Zinc-finger</keyword>
<dbReference type="GeneID" id="108012271"/>
<name>A0AB39ZCC6_DROSZ</name>
<evidence type="ECO:0000259" key="8">
    <source>
        <dbReference type="PROSITE" id="PS50157"/>
    </source>
</evidence>
<keyword evidence="2" id="KW-0677">Repeat</keyword>
<dbReference type="InterPro" id="IPR013087">
    <property type="entry name" value="Znf_C2H2_type"/>
</dbReference>
<feature type="domain" description="ZAD" evidence="9">
    <location>
        <begin position="11"/>
        <end position="87"/>
    </location>
</feature>
<accession>A0AB39ZCC6</accession>
<dbReference type="GO" id="GO:0000977">
    <property type="term" value="F:RNA polymerase II transcription regulatory region sequence-specific DNA binding"/>
    <property type="evidence" value="ECO:0007669"/>
    <property type="project" value="TreeGrafter"/>
</dbReference>
<dbReference type="AlphaFoldDB" id="A0AB39ZCC6"/>
<evidence type="ECO:0000256" key="2">
    <source>
        <dbReference type="ARBA" id="ARBA00022737"/>
    </source>
</evidence>
<feature type="domain" description="C2H2-type" evidence="8">
    <location>
        <begin position="322"/>
        <end position="349"/>
    </location>
</feature>
<dbReference type="PANTHER" id="PTHR23226">
    <property type="entry name" value="ZINC FINGER AND SCAN DOMAIN-CONTAINING"/>
    <property type="match status" value="1"/>
</dbReference>
<dbReference type="SUPFAM" id="SSF57716">
    <property type="entry name" value="Glucocorticoid receptor-like (DNA-binding domain)"/>
    <property type="match status" value="1"/>
</dbReference>
<feature type="binding site" evidence="6">
    <location>
        <position position="13"/>
    </location>
    <ligand>
        <name>Zn(2+)</name>
        <dbReference type="ChEBI" id="CHEBI:29105"/>
    </ligand>
</feature>
<feature type="domain" description="C2H2-type" evidence="8">
    <location>
        <begin position="266"/>
        <end position="293"/>
    </location>
</feature>
<evidence type="ECO:0000256" key="6">
    <source>
        <dbReference type="PROSITE-ProRule" id="PRU01263"/>
    </source>
</evidence>
<dbReference type="GO" id="GO:0030674">
    <property type="term" value="F:protein-macromolecule adaptor activity"/>
    <property type="evidence" value="ECO:0007669"/>
    <property type="project" value="UniProtKB-ARBA"/>
</dbReference>
<dbReference type="Pfam" id="PF00096">
    <property type="entry name" value="zf-C2H2"/>
    <property type="match status" value="9"/>
</dbReference>
<evidence type="ECO:0000256" key="4">
    <source>
        <dbReference type="ARBA" id="ARBA00022833"/>
    </source>
</evidence>
<feature type="domain" description="C2H2-type" evidence="8">
    <location>
        <begin position="234"/>
        <end position="261"/>
    </location>
</feature>
<dbReference type="GO" id="GO:0000981">
    <property type="term" value="F:DNA-binding transcription factor activity, RNA polymerase II-specific"/>
    <property type="evidence" value="ECO:0007669"/>
    <property type="project" value="TreeGrafter"/>
</dbReference>
<feature type="domain" description="C2H2-type" evidence="8">
    <location>
        <begin position="406"/>
        <end position="433"/>
    </location>
</feature>
<dbReference type="Gene3D" id="3.30.160.60">
    <property type="entry name" value="Classic Zinc Finger"/>
    <property type="match status" value="9"/>
</dbReference>
<dbReference type="GO" id="GO:0032502">
    <property type="term" value="P:developmental process"/>
    <property type="evidence" value="ECO:0007669"/>
    <property type="project" value="UniProtKB-ARBA"/>
</dbReference>
<dbReference type="Pfam" id="PF07776">
    <property type="entry name" value="zf-AD"/>
    <property type="match status" value="1"/>
</dbReference>
<feature type="domain" description="C2H2-type" evidence="8">
    <location>
        <begin position="551"/>
        <end position="577"/>
    </location>
</feature>
<dbReference type="SMART" id="SM00868">
    <property type="entry name" value="zf-AD"/>
    <property type="match status" value="1"/>
</dbReference>
<protein>
    <submittedName>
        <fullName evidence="11">Zinc finger protein 883</fullName>
    </submittedName>
</protein>
<evidence type="ECO:0000256" key="5">
    <source>
        <dbReference type="PROSITE-ProRule" id="PRU00042"/>
    </source>
</evidence>
<dbReference type="PROSITE" id="PS00028">
    <property type="entry name" value="ZINC_FINGER_C2H2_1"/>
    <property type="match status" value="12"/>
</dbReference>
<evidence type="ECO:0000256" key="7">
    <source>
        <dbReference type="SAM" id="MobiDB-lite"/>
    </source>
</evidence>
<dbReference type="PANTHER" id="PTHR23226:SF417">
    <property type="entry name" value="FINGER PROTEIN, PUTATIVE-RELATED"/>
    <property type="match status" value="1"/>
</dbReference>
<dbReference type="GO" id="GO:0000122">
    <property type="term" value="P:negative regulation of transcription by RNA polymerase II"/>
    <property type="evidence" value="ECO:0007669"/>
    <property type="project" value="UniProtKB-ARBA"/>
</dbReference>
<sequence>MDRSSVATMGKNCRACAEHSPVLVDLFSTDICDPPVWEMLNSFLPENCRVNRDAMPQKICPSCLVATQNAFHFRHKCEQSFQYFTRLLQLHNPAPTNQGRTRSRKGDKNQLVDFEMVGCEDPLDTNVSGKEDDRLVLKTDNDFEPTDGLPNKEQDGQPLQEVFEITMSDIKTEEELSNGETFEDAFAEDDNNVEESEEESDEWSPSWSDQEDEEETWMQGKGEPLTTDDKNQSLLCTECGVTFSSQKALQKHIARHKAQDDPQKPHLCDFCGRGFRTNAQLTTHRRKHTGERPFKCPLCPKEYTHGPTLKSHMLTHDEQKAHKCPQCDKTFYTRGNLRAHIKRHTGERPYECPECHQTFTKNSGLKLHSRLHKEEKPFKCELCGKGFVQNQHLITHLRVHNGDRPFKCPDCDKSFFEKSNMIKHQRTHSGVKPFKCEECGQAFSHNHHLKSHLRIHTGEKPYKCDQCGKGFCANQSLAKHVLWHVENNDRPFKCTKCPKAFDSLQSLRGHDKAHRKPVEPKTLHQCPHCDVRFALKKTLDKHIGSHKIRPHPCPHCDEGFFSEKSFNKHLRVHKSKE</sequence>
<dbReference type="RefSeq" id="XP_016933060.4">
    <property type="nucleotide sequence ID" value="XM_017077571.4"/>
</dbReference>
<feature type="binding site" evidence="6">
    <location>
        <position position="16"/>
    </location>
    <ligand>
        <name>Zn(2+)</name>
        <dbReference type="ChEBI" id="CHEBI:29105"/>
    </ligand>
</feature>
<gene>
    <name evidence="11" type="primary">Meics</name>
</gene>
<feature type="domain" description="C2H2-type" evidence="8">
    <location>
        <begin position="434"/>
        <end position="461"/>
    </location>
</feature>
<evidence type="ECO:0000313" key="10">
    <source>
        <dbReference type="Proteomes" id="UP001652628"/>
    </source>
</evidence>
<dbReference type="PROSITE" id="PS50157">
    <property type="entry name" value="ZINC_FINGER_C2H2_2"/>
    <property type="match status" value="11"/>
</dbReference>
<dbReference type="SMART" id="SM00355">
    <property type="entry name" value="ZnF_C2H2"/>
    <property type="match status" value="12"/>
</dbReference>
<feature type="compositionally biased region" description="Acidic residues" evidence="7">
    <location>
        <begin position="189"/>
        <end position="202"/>
    </location>
</feature>
<organism evidence="10 11">
    <name type="scientific">Drosophila suzukii</name>
    <name type="common">Spotted-wing drosophila fruit fly</name>
    <dbReference type="NCBI Taxonomy" id="28584"/>
    <lineage>
        <taxon>Eukaryota</taxon>
        <taxon>Metazoa</taxon>
        <taxon>Ecdysozoa</taxon>
        <taxon>Arthropoda</taxon>
        <taxon>Hexapoda</taxon>
        <taxon>Insecta</taxon>
        <taxon>Pterygota</taxon>
        <taxon>Neoptera</taxon>
        <taxon>Endopterygota</taxon>
        <taxon>Diptera</taxon>
        <taxon>Brachycera</taxon>
        <taxon>Muscomorpha</taxon>
        <taxon>Ephydroidea</taxon>
        <taxon>Drosophilidae</taxon>
        <taxon>Drosophila</taxon>
        <taxon>Sophophora</taxon>
    </lineage>
</organism>
<evidence type="ECO:0000313" key="11">
    <source>
        <dbReference type="RefSeq" id="XP_016933060.4"/>
    </source>
</evidence>
<feature type="region of interest" description="Disordered" evidence="7">
    <location>
        <begin position="189"/>
        <end position="229"/>
    </location>
</feature>
<keyword evidence="1 6" id="KW-0479">Metal-binding</keyword>
<feature type="binding site" evidence="6">
    <location>
        <position position="60"/>
    </location>
    <ligand>
        <name>Zn(2+)</name>
        <dbReference type="ChEBI" id="CHEBI:29105"/>
    </ligand>
</feature>
<dbReference type="Proteomes" id="UP001652628">
    <property type="component" value="Chromosome 3"/>
</dbReference>
<dbReference type="InterPro" id="IPR012934">
    <property type="entry name" value="Znf_AD"/>
</dbReference>